<dbReference type="Proteomes" id="UP000069850">
    <property type="component" value="Chromosome 1"/>
</dbReference>
<keyword evidence="1" id="KW-0472">Membrane</keyword>
<proteinExistence type="predicted"/>
<keyword evidence="1" id="KW-1133">Transmembrane helix</keyword>
<reference evidence="2 4" key="1">
    <citation type="submission" date="2016-01" db="EMBL/GenBank/DDBJ databases">
        <authorList>
            <person name="Manzoor S."/>
        </authorList>
    </citation>
    <scope>NUCLEOTIDE SEQUENCE [LARGE SCALE GENOMIC DNA]</scope>
    <source>
        <strain evidence="2">Methanoculleus sp MAB1</strain>
    </source>
</reference>
<evidence type="ECO:0000313" key="2">
    <source>
        <dbReference type="EMBL" id="CVK32143.1"/>
    </source>
</evidence>
<keyword evidence="1" id="KW-0812">Transmembrane</keyword>
<gene>
    <name evidence="3" type="ORF">HQQ74_03230</name>
    <name evidence="2" type="ORF">MMAB1_0929</name>
</gene>
<dbReference type="EMBL" id="LT158599">
    <property type="protein sequence ID" value="CVK32143.1"/>
    <property type="molecule type" value="Genomic_DNA"/>
</dbReference>
<feature type="transmembrane region" description="Helical" evidence="1">
    <location>
        <begin position="49"/>
        <end position="68"/>
    </location>
</feature>
<evidence type="ECO:0000256" key="1">
    <source>
        <dbReference type="SAM" id="Phobius"/>
    </source>
</evidence>
<evidence type="ECO:0008006" key="5">
    <source>
        <dbReference type="Google" id="ProtNLM"/>
    </source>
</evidence>
<protein>
    <recommendedName>
        <fullName evidence="5">DUF4405 domain-containing protein</fullName>
    </recommendedName>
</protein>
<accession>A0A0X3BJG7</accession>
<dbReference type="OrthoDB" id="118059at2157"/>
<dbReference type="GeneID" id="27136911"/>
<organism evidence="2 4">
    <name type="scientific">Methanoculleus bourgensis</name>
    <dbReference type="NCBI Taxonomy" id="83986"/>
    <lineage>
        <taxon>Archaea</taxon>
        <taxon>Methanobacteriati</taxon>
        <taxon>Methanobacteriota</taxon>
        <taxon>Stenosarchaea group</taxon>
        <taxon>Methanomicrobia</taxon>
        <taxon>Methanomicrobiales</taxon>
        <taxon>Methanomicrobiaceae</taxon>
        <taxon>Methanoculleus</taxon>
    </lineage>
</organism>
<dbReference type="Proteomes" id="UP000737555">
    <property type="component" value="Unassembled WGS sequence"/>
</dbReference>
<dbReference type="EMBL" id="JABMJE010000028">
    <property type="protein sequence ID" value="NQS77725.1"/>
    <property type="molecule type" value="Genomic_DNA"/>
</dbReference>
<dbReference type="AlphaFoldDB" id="A0A0X3BJG7"/>
<evidence type="ECO:0000313" key="3">
    <source>
        <dbReference type="EMBL" id="NQS77725.1"/>
    </source>
</evidence>
<name>A0A0X3BJG7_9EURY</name>
<dbReference type="RefSeq" id="WP_062262329.1">
    <property type="nucleotide sequence ID" value="NZ_DAIMMY010000027.1"/>
</dbReference>
<sequence length="75" mass="8849">MVRFTYRKLVSWTLLAFTLLFLISGFGITKPWLVRFLTFGLLDRALSQQIHFLLWGPFLIVLVLHLSYSCGIFRR</sequence>
<dbReference type="KEGG" id="mema:MMAB1_0929"/>
<evidence type="ECO:0000313" key="4">
    <source>
        <dbReference type="Proteomes" id="UP000069850"/>
    </source>
</evidence>
<reference evidence="3" key="2">
    <citation type="submission" date="2020-05" db="EMBL/GenBank/DDBJ databases">
        <title>The first insight into the ecology of ammonia-tolerant syntrophic propionate oxidizing bacteria.</title>
        <authorList>
            <person name="Singh A."/>
            <person name="Schnurer A."/>
            <person name="Westerholm M."/>
        </authorList>
    </citation>
    <scope>NUCLEOTIDE SEQUENCE</scope>
    <source>
        <strain evidence="3">MAG54</strain>
    </source>
</reference>